<dbReference type="EMBL" id="LR797243">
    <property type="protein sequence ID" value="CAB4196116.1"/>
    <property type="molecule type" value="Genomic_DNA"/>
</dbReference>
<reference evidence="2" key="1">
    <citation type="submission" date="2020-05" db="EMBL/GenBank/DDBJ databases">
        <authorList>
            <person name="Chiriac C."/>
            <person name="Salcher M."/>
            <person name="Ghai R."/>
            <person name="Kavagutti S V."/>
        </authorList>
    </citation>
    <scope>NUCLEOTIDE SEQUENCE</scope>
</reference>
<sequence length="70" mass="7565">MSAEIDPVKYGVLWQKVQDLDKKVDKLEAGMDELLALANKGRGGFWAGMALVSALSSAIGYASHWFHGGK</sequence>
<gene>
    <name evidence="2" type="ORF">UFOVP1068_60</name>
    <name evidence="3" type="ORF">UFOVP1300_58</name>
</gene>
<keyword evidence="1" id="KW-0812">Transmembrane</keyword>
<protein>
    <submittedName>
        <fullName evidence="2">Uncharacterized protein</fullName>
    </submittedName>
</protein>
<name>A0A6J5QL68_9CAUD</name>
<evidence type="ECO:0000256" key="1">
    <source>
        <dbReference type="SAM" id="Phobius"/>
    </source>
</evidence>
<proteinExistence type="predicted"/>
<feature type="transmembrane region" description="Helical" evidence="1">
    <location>
        <begin position="45"/>
        <end position="66"/>
    </location>
</feature>
<evidence type="ECO:0000313" key="2">
    <source>
        <dbReference type="EMBL" id="CAB4181708.1"/>
    </source>
</evidence>
<organism evidence="2">
    <name type="scientific">uncultured Caudovirales phage</name>
    <dbReference type="NCBI Taxonomy" id="2100421"/>
    <lineage>
        <taxon>Viruses</taxon>
        <taxon>Duplodnaviria</taxon>
        <taxon>Heunggongvirae</taxon>
        <taxon>Uroviricota</taxon>
        <taxon>Caudoviricetes</taxon>
        <taxon>Peduoviridae</taxon>
        <taxon>Maltschvirus</taxon>
        <taxon>Maltschvirus maltsch</taxon>
    </lineage>
</organism>
<keyword evidence="1" id="KW-0472">Membrane</keyword>
<dbReference type="EMBL" id="LR797013">
    <property type="protein sequence ID" value="CAB4181708.1"/>
    <property type="molecule type" value="Genomic_DNA"/>
</dbReference>
<accession>A0A6J5QL68</accession>
<keyword evidence="1" id="KW-1133">Transmembrane helix</keyword>
<evidence type="ECO:0000313" key="3">
    <source>
        <dbReference type="EMBL" id="CAB4196116.1"/>
    </source>
</evidence>